<comment type="cofactor">
    <cofactor evidence="1">
        <name>Zn(2+)</name>
        <dbReference type="ChEBI" id="CHEBI:29105"/>
    </cofactor>
</comment>
<dbReference type="GO" id="GO:0043565">
    <property type="term" value="F:sequence-specific DNA binding"/>
    <property type="evidence" value="ECO:0007669"/>
    <property type="project" value="InterPro"/>
</dbReference>
<dbReference type="SUPFAM" id="SSF46689">
    <property type="entry name" value="Homeodomain-like"/>
    <property type="match status" value="1"/>
</dbReference>
<dbReference type="InterPro" id="IPR009057">
    <property type="entry name" value="Homeodomain-like_sf"/>
</dbReference>
<dbReference type="GO" id="GO:0008725">
    <property type="term" value="F:DNA-3-methyladenine glycosylase activity"/>
    <property type="evidence" value="ECO:0007669"/>
    <property type="project" value="TreeGrafter"/>
</dbReference>
<dbReference type="GO" id="GO:0008270">
    <property type="term" value="F:zinc ion binding"/>
    <property type="evidence" value="ECO:0007669"/>
    <property type="project" value="InterPro"/>
</dbReference>
<evidence type="ECO:0000256" key="4">
    <source>
        <dbReference type="ARBA" id="ARBA00023015"/>
    </source>
</evidence>
<dbReference type="InterPro" id="IPR051912">
    <property type="entry name" value="Alkylbase_DNA_Glycosylase/TA"/>
</dbReference>
<dbReference type="GO" id="GO:0006307">
    <property type="term" value="P:DNA alkylation repair"/>
    <property type="evidence" value="ECO:0007669"/>
    <property type="project" value="TreeGrafter"/>
</dbReference>
<dbReference type="OrthoDB" id="9811249at2"/>
<dbReference type="InterPro" id="IPR035451">
    <property type="entry name" value="Ada-like_dom_sf"/>
</dbReference>
<gene>
    <name evidence="9" type="ORF">DXV75_07600</name>
</gene>
<dbReference type="GO" id="GO:0005737">
    <property type="term" value="C:cytoplasm"/>
    <property type="evidence" value="ECO:0007669"/>
    <property type="project" value="TreeGrafter"/>
</dbReference>
<dbReference type="InterPro" id="IPR011257">
    <property type="entry name" value="DNA_glycosylase"/>
</dbReference>
<keyword evidence="7" id="KW-0234">DNA repair</keyword>
<dbReference type="GO" id="GO:0006285">
    <property type="term" value="P:base-excision repair, AP site formation"/>
    <property type="evidence" value="ECO:0007669"/>
    <property type="project" value="TreeGrafter"/>
</dbReference>
<evidence type="ECO:0000256" key="2">
    <source>
        <dbReference type="ARBA" id="ARBA00022603"/>
    </source>
</evidence>
<comment type="caution">
    <text evidence="9">The sequence shown here is derived from an EMBL/GenBank/DDBJ whole genome shotgun (WGS) entry which is preliminary data.</text>
</comment>
<dbReference type="InterPro" id="IPR004026">
    <property type="entry name" value="Ada_DNA_repair_Zn-bd"/>
</dbReference>
<dbReference type="EMBL" id="QRHA01000004">
    <property type="protein sequence ID" value="RDV26837.1"/>
    <property type="molecule type" value="Genomic_DNA"/>
</dbReference>
<evidence type="ECO:0000259" key="8">
    <source>
        <dbReference type="PROSITE" id="PS01124"/>
    </source>
</evidence>
<evidence type="ECO:0000256" key="5">
    <source>
        <dbReference type="ARBA" id="ARBA00023159"/>
    </source>
</evidence>
<name>A0A3D8M9Y8_9ALTE</name>
<dbReference type="SUPFAM" id="SSF48150">
    <property type="entry name" value="DNA-glycosylase"/>
    <property type="match status" value="1"/>
</dbReference>
<dbReference type="SUPFAM" id="SSF57884">
    <property type="entry name" value="Ada DNA repair protein, N-terminal domain (N-Ada 10)"/>
    <property type="match status" value="1"/>
</dbReference>
<proteinExistence type="predicted"/>
<feature type="domain" description="HTH araC/xylS-type" evidence="8">
    <location>
        <begin position="109"/>
        <end position="191"/>
    </location>
</feature>
<keyword evidence="2" id="KW-0808">Transferase</keyword>
<dbReference type="GO" id="GO:0032131">
    <property type="term" value="F:alkylated DNA binding"/>
    <property type="evidence" value="ECO:0007669"/>
    <property type="project" value="TreeGrafter"/>
</dbReference>
<dbReference type="RefSeq" id="WP_115592789.1">
    <property type="nucleotide sequence ID" value="NZ_QRHA01000004.1"/>
</dbReference>
<evidence type="ECO:0000256" key="7">
    <source>
        <dbReference type="ARBA" id="ARBA00023204"/>
    </source>
</evidence>
<dbReference type="InterPro" id="IPR010316">
    <property type="entry name" value="AlkA_N"/>
</dbReference>
<keyword evidence="10" id="KW-1185">Reference proteome</keyword>
<evidence type="ECO:0000256" key="3">
    <source>
        <dbReference type="ARBA" id="ARBA00022763"/>
    </source>
</evidence>
<keyword evidence="5" id="KW-0010">Activator</keyword>
<keyword evidence="4" id="KW-0805">Transcription regulation</keyword>
<dbReference type="PROSITE" id="PS01124">
    <property type="entry name" value="HTH_ARAC_FAMILY_2"/>
    <property type="match status" value="1"/>
</dbReference>
<dbReference type="GO" id="GO:0008168">
    <property type="term" value="F:methyltransferase activity"/>
    <property type="evidence" value="ECO:0007669"/>
    <property type="project" value="UniProtKB-KW"/>
</dbReference>
<evidence type="ECO:0000313" key="10">
    <source>
        <dbReference type="Proteomes" id="UP000256561"/>
    </source>
</evidence>
<organism evidence="9 10">
    <name type="scientific">Alteromonas aestuariivivens</name>
    <dbReference type="NCBI Taxonomy" id="1938339"/>
    <lineage>
        <taxon>Bacteria</taxon>
        <taxon>Pseudomonadati</taxon>
        <taxon>Pseudomonadota</taxon>
        <taxon>Gammaproteobacteria</taxon>
        <taxon>Alteromonadales</taxon>
        <taxon>Alteromonadaceae</taxon>
        <taxon>Alteromonas/Salinimonas group</taxon>
        <taxon>Alteromonas</taxon>
    </lineage>
</organism>
<dbReference type="SMART" id="SM00342">
    <property type="entry name" value="HTH_ARAC"/>
    <property type="match status" value="1"/>
</dbReference>
<keyword evidence="3" id="KW-0227">DNA damage</keyword>
<dbReference type="PANTHER" id="PTHR43003:SF13">
    <property type="entry name" value="DNA-3-METHYLADENINE GLYCOSYLASE 2"/>
    <property type="match status" value="1"/>
</dbReference>
<dbReference type="GO" id="GO:0003700">
    <property type="term" value="F:DNA-binding transcription factor activity"/>
    <property type="evidence" value="ECO:0007669"/>
    <property type="project" value="InterPro"/>
</dbReference>
<dbReference type="Pfam" id="PF12833">
    <property type="entry name" value="HTH_18"/>
    <property type="match status" value="1"/>
</dbReference>
<dbReference type="GO" id="GO:0043916">
    <property type="term" value="F:DNA-7-methylguanine glycosylase activity"/>
    <property type="evidence" value="ECO:0007669"/>
    <property type="project" value="TreeGrafter"/>
</dbReference>
<dbReference type="PANTHER" id="PTHR43003">
    <property type="entry name" value="DNA-3-METHYLADENINE GLYCOSYLASE"/>
    <property type="match status" value="1"/>
</dbReference>
<sequence length="474" mass="53775">MATTSVQVSEQQRACFREARLSRDRRFDGQFFVAVKSTGIFCRNVCPARLPTERNVEYFPMAVQAMQAGFRPCLRCRPDSAPGSSAWLGVNTTVIRAQKLLSELPPQPIHRVADRLGISERYLHSLLRRHLGLSPKAFQVFHQLLFAKTLLQQSTMPITDIAQVCGFDSIRRLQVLMQKYWQLAPSKLRRQGLGAEQAQVDSEFRLAFCYRPPYDWDWVRRFWERRQIEACERFNARGYQRTFIEQGVAGHVAIEHCPQRNEFKVKLSIDDVRFAHAVLERVRRVLDLDADPCVIDAALARAGIAAERRLAGLRIPGVWSVFEAGCRAILGQQVSVKAAISHLNLLVNTLGENTAYGVAFPMPERVAADELIFLRMPQRRKDALRDYARICAQQGDGEPDDNTVLQIAGVGPWTLNYIRLRGRSQPDVYLGGDLIVQKQAAALDLAPDCAAPWRSYLTLQLWRLADEEAAFKEQ</sequence>
<dbReference type="Gene3D" id="1.10.10.60">
    <property type="entry name" value="Homeodomain-like"/>
    <property type="match status" value="1"/>
</dbReference>
<dbReference type="InterPro" id="IPR037046">
    <property type="entry name" value="AlkA_N_sf"/>
</dbReference>
<dbReference type="AlphaFoldDB" id="A0A3D8M9Y8"/>
<dbReference type="Pfam" id="PF02805">
    <property type="entry name" value="Ada_Zn_binding"/>
    <property type="match status" value="1"/>
</dbReference>
<dbReference type="Gene3D" id="1.10.340.30">
    <property type="entry name" value="Hypothetical protein, domain 2"/>
    <property type="match status" value="1"/>
</dbReference>
<dbReference type="Pfam" id="PF06029">
    <property type="entry name" value="AlkA_N"/>
    <property type="match status" value="1"/>
</dbReference>
<evidence type="ECO:0000256" key="1">
    <source>
        <dbReference type="ARBA" id="ARBA00001947"/>
    </source>
</evidence>
<dbReference type="SUPFAM" id="SSF55945">
    <property type="entry name" value="TATA-box binding protein-like"/>
    <property type="match status" value="1"/>
</dbReference>
<accession>A0A3D8M9Y8</accession>
<dbReference type="InterPro" id="IPR018060">
    <property type="entry name" value="HTH_AraC"/>
</dbReference>
<dbReference type="GO" id="GO:0032259">
    <property type="term" value="P:methylation"/>
    <property type="evidence" value="ECO:0007669"/>
    <property type="project" value="UniProtKB-KW"/>
</dbReference>
<evidence type="ECO:0000313" key="9">
    <source>
        <dbReference type="EMBL" id="RDV26837.1"/>
    </source>
</evidence>
<reference evidence="10" key="1">
    <citation type="submission" date="2018-08" db="EMBL/GenBank/DDBJ databases">
        <authorList>
            <person name="Zhang J."/>
            <person name="Du Z.-J."/>
        </authorList>
    </citation>
    <scope>NUCLEOTIDE SEQUENCE [LARGE SCALE GENOMIC DNA]</scope>
    <source>
        <strain evidence="10">KCTC 52655</strain>
    </source>
</reference>
<dbReference type="Gene3D" id="3.40.10.10">
    <property type="entry name" value="DNA Methylphosphotriester Repair Domain"/>
    <property type="match status" value="1"/>
</dbReference>
<dbReference type="SMART" id="SM01009">
    <property type="entry name" value="AlkA_N"/>
    <property type="match status" value="1"/>
</dbReference>
<protein>
    <submittedName>
        <fullName evidence="9">DNA-3-methyladenine glycosylase 2 family protein</fullName>
    </submittedName>
</protein>
<dbReference type="Proteomes" id="UP000256561">
    <property type="component" value="Unassembled WGS sequence"/>
</dbReference>
<evidence type="ECO:0000256" key="6">
    <source>
        <dbReference type="ARBA" id="ARBA00023163"/>
    </source>
</evidence>
<dbReference type="Gene3D" id="3.30.310.20">
    <property type="entry name" value="DNA-3-methyladenine glycosylase AlkA, N-terminal domain"/>
    <property type="match status" value="1"/>
</dbReference>
<keyword evidence="2" id="KW-0489">Methyltransferase</keyword>
<keyword evidence="6" id="KW-0804">Transcription</keyword>
<dbReference type="GO" id="GO:0032993">
    <property type="term" value="C:protein-DNA complex"/>
    <property type="evidence" value="ECO:0007669"/>
    <property type="project" value="TreeGrafter"/>
</dbReference>